<dbReference type="Pfam" id="PF13176">
    <property type="entry name" value="TPR_7"/>
    <property type="match status" value="1"/>
</dbReference>
<feature type="repeat" description="TPR" evidence="1">
    <location>
        <begin position="360"/>
        <end position="393"/>
    </location>
</feature>
<keyword evidence="1" id="KW-0802">TPR repeat</keyword>
<evidence type="ECO:0000313" key="4">
    <source>
        <dbReference type="Proteomes" id="UP000677436"/>
    </source>
</evidence>
<protein>
    <recommendedName>
        <fullName evidence="2">HTH cro/C1-type domain-containing protein</fullName>
    </recommendedName>
</protein>
<dbReference type="Pfam" id="PF13424">
    <property type="entry name" value="TPR_12"/>
    <property type="match status" value="1"/>
</dbReference>
<dbReference type="KEGG" id="pabs:JIR001_06720"/>
<sequence length="444" mass="51968">MNPIEMSEIGEVIRKVRKERGLRLEDLADENISPATVSNIERGVPHVSPTKIHYLMEKLGLDINQLPELLKDEQQKMQDLWLTLQSIESKLDLGVTEGLWDQLRGLDLDDAHPFAAYYYYLRGKYQKHRRNWKRAEREFSNAIRLADQSEEGKRENIEAASFNELALCSYYQNNLEQAIRYTENGIEAFLPDQGRRYYKYILMTNKAAYLEKAGRYEEALRAVQELWNHLPEIQNISVILYLYELRAVLLRRSGMYDEAIRYAQEGLEIARINKQFDRSFDLWSALGSVYMAKKEWKKAEICYRTALSLKGTFEDEAVFVSAYSDLGTLYMLQEKWEEAEEALSQAIELGRSLNDALRLVGALLVMGECKQKQQQFQQAIPYLEEALSLTEKYGYKQLQYDALFLLSRCWEQVDREQFSKTIEQMYQVQVELNQQKGQSLLDRI</sequence>
<dbReference type="SUPFAM" id="SSF47413">
    <property type="entry name" value="lambda repressor-like DNA-binding domains"/>
    <property type="match status" value="1"/>
</dbReference>
<dbReference type="EMBL" id="AP024601">
    <property type="protein sequence ID" value="BCU80889.1"/>
    <property type="molecule type" value="Genomic_DNA"/>
</dbReference>
<dbReference type="InterPro" id="IPR001387">
    <property type="entry name" value="Cro/C1-type_HTH"/>
</dbReference>
<dbReference type="SUPFAM" id="SSF48452">
    <property type="entry name" value="TPR-like"/>
    <property type="match status" value="3"/>
</dbReference>
<dbReference type="SMART" id="SM00530">
    <property type="entry name" value="HTH_XRE"/>
    <property type="match status" value="1"/>
</dbReference>
<dbReference type="PROSITE" id="PS50005">
    <property type="entry name" value="TPR"/>
    <property type="match status" value="2"/>
</dbReference>
<reference evidence="3" key="1">
    <citation type="journal article" date="2013" name="Int. J. Syst. Evol. Microbiol.">
        <title>Polycladomyces abyssicola gen. nov., sp. nov., a thermophilic filamentous bacterium isolated from hemipelagic sediment.</title>
        <authorList>
            <person name="Tsubouchi T."/>
            <person name="Shimane Y."/>
            <person name="Mori K."/>
            <person name="Usui K."/>
            <person name="Hiraki T."/>
            <person name="Tame A."/>
            <person name="Uematsu K."/>
            <person name="Maruyama T."/>
            <person name="Hatada Y."/>
        </authorList>
    </citation>
    <scope>NUCLEOTIDE SEQUENCE</scope>
    <source>
        <strain evidence="3">JIR-001</strain>
    </source>
</reference>
<proteinExistence type="predicted"/>
<name>A0A8D5UEL7_9BACL</name>
<reference evidence="3" key="2">
    <citation type="journal article" date="2021" name="Microbiol. Resour. Announc.">
        <title>Complete Genome Sequence of Polycladomyces abyssicola JIR-001T, Isolated from Hemipelagic Sediment in Deep Seawater.</title>
        <authorList>
            <person name="Tsubouchi T."/>
            <person name="Kaneko Y."/>
        </authorList>
    </citation>
    <scope>NUCLEOTIDE SEQUENCE</scope>
    <source>
        <strain evidence="3">JIR-001</strain>
    </source>
</reference>
<dbReference type="Gene3D" id="1.10.260.40">
    <property type="entry name" value="lambda repressor-like DNA-binding domains"/>
    <property type="match status" value="1"/>
</dbReference>
<evidence type="ECO:0000259" key="2">
    <source>
        <dbReference type="PROSITE" id="PS50943"/>
    </source>
</evidence>
<feature type="domain" description="HTH cro/C1-type" evidence="2">
    <location>
        <begin position="13"/>
        <end position="66"/>
    </location>
</feature>
<dbReference type="InterPro" id="IPR019734">
    <property type="entry name" value="TPR_rpt"/>
</dbReference>
<dbReference type="InterPro" id="IPR011990">
    <property type="entry name" value="TPR-like_helical_dom_sf"/>
</dbReference>
<dbReference type="GO" id="GO:0003677">
    <property type="term" value="F:DNA binding"/>
    <property type="evidence" value="ECO:0007669"/>
    <property type="project" value="InterPro"/>
</dbReference>
<dbReference type="PANTHER" id="PTHR37038:SF14">
    <property type="entry name" value="TRANSCRIPTIONAL ACTIVATOR"/>
    <property type="match status" value="1"/>
</dbReference>
<gene>
    <name evidence="3" type="ORF">JIR001_06720</name>
</gene>
<dbReference type="InterPro" id="IPR053163">
    <property type="entry name" value="HTH-type_regulator_Rgg"/>
</dbReference>
<dbReference type="PROSITE" id="PS50943">
    <property type="entry name" value="HTH_CROC1"/>
    <property type="match status" value="1"/>
</dbReference>
<feature type="repeat" description="TPR" evidence="1">
    <location>
        <begin position="320"/>
        <end position="353"/>
    </location>
</feature>
<dbReference type="Proteomes" id="UP000677436">
    <property type="component" value="Chromosome"/>
</dbReference>
<dbReference type="RefSeq" id="WP_212774194.1">
    <property type="nucleotide sequence ID" value="NZ_AP024601.1"/>
</dbReference>
<organism evidence="3 4">
    <name type="scientific">Polycladomyces abyssicola</name>
    <dbReference type="NCBI Taxonomy" id="1125966"/>
    <lineage>
        <taxon>Bacteria</taxon>
        <taxon>Bacillati</taxon>
        <taxon>Bacillota</taxon>
        <taxon>Bacilli</taxon>
        <taxon>Bacillales</taxon>
        <taxon>Thermoactinomycetaceae</taxon>
        <taxon>Polycladomyces</taxon>
    </lineage>
</organism>
<dbReference type="AlphaFoldDB" id="A0A8D5UEL7"/>
<evidence type="ECO:0000313" key="3">
    <source>
        <dbReference type="EMBL" id="BCU80889.1"/>
    </source>
</evidence>
<dbReference type="SMART" id="SM00028">
    <property type="entry name" value="TPR"/>
    <property type="match status" value="7"/>
</dbReference>
<accession>A0A8D5UEL7</accession>
<keyword evidence="4" id="KW-1185">Reference proteome</keyword>
<dbReference type="Gene3D" id="1.25.40.10">
    <property type="entry name" value="Tetratricopeptide repeat domain"/>
    <property type="match status" value="2"/>
</dbReference>
<evidence type="ECO:0000256" key="1">
    <source>
        <dbReference type="PROSITE-ProRule" id="PRU00339"/>
    </source>
</evidence>
<dbReference type="InterPro" id="IPR010982">
    <property type="entry name" value="Lambda_DNA-bd_dom_sf"/>
</dbReference>
<dbReference type="PANTHER" id="PTHR37038">
    <property type="entry name" value="TRANSCRIPTIONAL REGULATOR-RELATED"/>
    <property type="match status" value="1"/>
</dbReference>
<dbReference type="CDD" id="cd00093">
    <property type="entry name" value="HTH_XRE"/>
    <property type="match status" value="1"/>
</dbReference>
<dbReference type="Pfam" id="PF13560">
    <property type="entry name" value="HTH_31"/>
    <property type="match status" value="1"/>
</dbReference>